<feature type="region of interest" description="Disordered" evidence="1">
    <location>
        <begin position="40"/>
        <end position="64"/>
    </location>
</feature>
<evidence type="ECO:0000313" key="3">
    <source>
        <dbReference type="Proteomes" id="UP000799118"/>
    </source>
</evidence>
<evidence type="ECO:0000256" key="1">
    <source>
        <dbReference type="SAM" id="MobiDB-lite"/>
    </source>
</evidence>
<proteinExistence type="predicted"/>
<sequence length="194" mass="21464">MDVDIGLKESHFNDEPIIATEISPQSPSPHSDDEAIMAELWPRSPSPPGLPSAQQPLRQAPHTTSSHAMDISRLRLHPVIPQLFRILLLHVLNPQELLCCDGLCGAIIPSEGIFVTSPDMSFVPMPLAFTRVLIRCLHNFGKDDPLFWPQPFDSAIGHLAVIPCPTFTNPDPSSRGLIDRFQDILLTEGFVFLC</sequence>
<keyword evidence="3" id="KW-1185">Reference proteome</keyword>
<dbReference type="OrthoDB" id="3055021at2759"/>
<evidence type="ECO:0000313" key="2">
    <source>
        <dbReference type="EMBL" id="KAE9391443.1"/>
    </source>
</evidence>
<protein>
    <submittedName>
        <fullName evidence="2">Uncharacterized protein</fullName>
    </submittedName>
</protein>
<feature type="compositionally biased region" description="Polar residues" evidence="1">
    <location>
        <begin position="52"/>
        <end position="64"/>
    </location>
</feature>
<organism evidence="2 3">
    <name type="scientific">Gymnopus androsaceus JB14</name>
    <dbReference type="NCBI Taxonomy" id="1447944"/>
    <lineage>
        <taxon>Eukaryota</taxon>
        <taxon>Fungi</taxon>
        <taxon>Dikarya</taxon>
        <taxon>Basidiomycota</taxon>
        <taxon>Agaricomycotina</taxon>
        <taxon>Agaricomycetes</taxon>
        <taxon>Agaricomycetidae</taxon>
        <taxon>Agaricales</taxon>
        <taxon>Marasmiineae</taxon>
        <taxon>Omphalotaceae</taxon>
        <taxon>Gymnopus</taxon>
    </lineage>
</organism>
<dbReference type="EMBL" id="ML769623">
    <property type="protein sequence ID" value="KAE9391443.1"/>
    <property type="molecule type" value="Genomic_DNA"/>
</dbReference>
<dbReference type="Proteomes" id="UP000799118">
    <property type="component" value="Unassembled WGS sequence"/>
</dbReference>
<dbReference type="AlphaFoldDB" id="A0A6A4H148"/>
<name>A0A6A4H148_9AGAR</name>
<reference evidence="2" key="1">
    <citation type="journal article" date="2019" name="Environ. Microbiol.">
        <title>Fungal ecological strategies reflected in gene transcription - a case study of two litter decomposers.</title>
        <authorList>
            <person name="Barbi F."/>
            <person name="Kohler A."/>
            <person name="Barry K."/>
            <person name="Baskaran P."/>
            <person name="Daum C."/>
            <person name="Fauchery L."/>
            <person name="Ihrmark K."/>
            <person name="Kuo A."/>
            <person name="LaButti K."/>
            <person name="Lipzen A."/>
            <person name="Morin E."/>
            <person name="Grigoriev I.V."/>
            <person name="Henrissat B."/>
            <person name="Lindahl B."/>
            <person name="Martin F."/>
        </authorList>
    </citation>
    <scope>NUCLEOTIDE SEQUENCE</scope>
    <source>
        <strain evidence="2">JB14</strain>
    </source>
</reference>
<accession>A0A6A4H148</accession>
<gene>
    <name evidence="2" type="ORF">BT96DRAFT_1001302</name>
</gene>